<evidence type="ECO:0000313" key="2">
    <source>
        <dbReference type="Proteomes" id="UP000186132"/>
    </source>
</evidence>
<name>A0A1M5EEJ8_9ACTN</name>
<proteinExistence type="predicted"/>
<dbReference type="Proteomes" id="UP000186132">
    <property type="component" value="Unassembled WGS sequence"/>
</dbReference>
<dbReference type="RefSeq" id="WP_084180669.1">
    <property type="nucleotide sequence ID" value="NZ_FQVU01000001.1"/>
</dbReference>
<accession>A0A1M5EEJ8</accession>
<reference evidence="1 2" key="1">
    <citation type="submission" date="2016-11" db="EMBL/GenBank/DDBJ databases">
        <authorList>
            <person name="Jaros S."/>
            <person name="Januszkiewicz K."/>
            <person name="Wedrychowicz H."/>
        </authorList>
    </citation>
    <scope>NUCLEOTIDE SEQUENCE [LARGE SCALE GENOMIC DNA]</scope>
    <source>
        <strain evidence="1 2">DSM 45627</strain>
    </source>
</reference>
<gene>
    <name evidence="1" type="ORF">SAMN05443575_0870</name>
</gene>
<organism evidence="1 2">
    <name type="scientific">Jatrophihabitans endophyticus</name>
    <dbReference type="NCBI Taxonomy" id="1206085"/>
    <lineage>
        <taxon>Bacteria</taxon>
        <taxon>Bacillati</taxon>
        <taxon>Actinomycetota</taxon>
        <taxon>Actinomycetes</taxon>
        <taxon>Jatrophihabitantales</taxon>
        <taxon>Jatrophihabitantaceae</taxon>
        <taxon>Jatrophihabitans</taxon>
    </lineage>
</organism>
<evidence type="ECO:0008006" key="3">
    <source>
        <dbReference type="Google" id="ProtNLM"/>
    </source>
</evidence>
<evidence type="ECO:0000313" key="1">
    <source>
        <dbReference type="EMBL" id="SHF77607.1"/>
    </source>
</evidence>
<protein>
    <recommendedName>
        <fullName evidence="3">DUF3800 domain-containing protein</fullName>
    </recommendedName>
</protein>
<dbReference type="OrthoDB" id="5188615at2"/>
<sequence>MHAFVDESARGGLTICVAIVAPTDAASVRSALRQLLAPGQQRLHMTKESAPRRRLILARLCEQPLEAMVYESAYRVHREGRADIMRRIVANPAIDRLTIESAVGQDEHDVRAIQAEVHRLGRHEELHYEHREPRHEPLLRAADAVVFAYAAGGELRRRCESLIGSIEVVEPHA</sequence>
<dbReference type="EMBL" id="FQVU01000001">
    <property type="protein sequence ID" value="SHF77607.1"/>
    <property type="molecule type" value="Genomic_DNA"/>
</dbReference>
<dbReference type="AlphaFoldDB" id="A0A1M5EEJ8"/>
<keyword evidence="2" id="KW-1185">Reference proteome</keyword>